<dbReference type="STRING" id="6290.A0A3P7UGN1"/>
<feature type="domain" description="Homeobox" evidence="4">
    <location>
        <begin position="61"/>
        <end position="111"/>
    </location>
</feature>
<dbReference type="Pfam" id="PF00046">
    <property type="entry name" value="Homeodomain"/>
    <property type="match status" value="1"/>
</dbReference>
<dbReference type="PANTHER" id="PTHR24329">
    <property type="entry name" value="HOMEOBOX PROTEIN ARISTALESS"/>
    <property type="match status" value="1"/>
</dbReference>
<evidence type="ECO:0000256" key="3">
    <source>
        <dbReference type="RuleBase" id="RU000682"/>
    </source>
</evidence>
<evidence type="ECO:0000313" key="5">
    <source>
        <dbReference type="EMBL" id="VDO21157.1"/>
    </source>
</evidence>
<evidence type="ECO:0000259" key="4">
    <source>
        <dbReference type="PROSITE" id="PS50071"/>
    </source>
</evidence>
<dbReference type="InterPro" id="IPR001356">
    <property type="entry name" value="HD"/>
</dbReference>
<dbReference type="OrthoDB" id="6159439at2759"/>
<evidence type="ECO:0000256" key="1">
    <source>
        <dbReference type="ARBA" id="ARBA00004123"/>
    </source>
</evidence>
<dbReference type="GO" id="GO:0000981">
    <property type="term" value="F:DNA-binding transcription factor activity, RNA polymerase II-specific"/>
    <property type="evidence" value="ECO:0007669"/>
    <property type="project" value="TreeGrafter"/>
</dbReference>
<dbReference type="AlphaFoldDB" id="A0A3P7UGN1"/>
<dbReference type="GO" id="GO:0005634">
    <property type="term" value="C:nucleus"/>
    <property type="evidence" value="ECO:0007669"/>
    <property type="project" value="UniProtKB-SubCell"/>
</dbReference>
<name>A0A3P7UGN1_HAEPC</name>
<dbReference type="Proteomes" id="UP000268014">
    <property type="component" value="Unassembled WGS sequence"/>
</dbReference>
<keyword evidence="2 3" id="KW-0539">Nucleus</keyword>
<dbReference type="SMART" id="SM00389">
    <property type="entry name" value="HOX"/>
    <property type="match status" value="1"/>
</dbReference>
<dbReference type="EMBL" id="UZAF01016126">
    <property type="protein sequence ID" value="VDO21157.1"/>
    <property type="molecule type" value="Genomic_DNA"/>
</dbReference>
<comment type="subcellular location">
    <subcellularLocation>
        <location evidence="1 2 3">Nucleus</location>
    </subcellularLocation>
</comment>
<keyword evidence="2 3" id="KW-0371">Homeobox</keyword>
<reference evidence="5 6" key="1">
    <citation type="submission" date="2018-11" db="EMBL/GenBank/DDBJ databases">
        <authorList>
            <consortium name="Pathogen Informatics"/>
        </authorList>
    </citation>
    <scope>NUCLEOTIDE SEQUENCE [LARGE SCALE GENOMIC DNA]</scope>
    <source>
        <strain evidence="5 6">MHpl1</strain>
    </source>
</reference>
<keyword evidence="2 3" id="KW-0238">DNA-binding</keyword>
<feature type="DNA-binding region" description="Homeobox" evidence="2">
    <location>
        <begin position="63"/>
        <end position="112"/>
    </location>
</feature>
<dbReference type="SUPFAM" id="SSF46689">
    <property type="entry name" value="Homeodomain-like"/>
    <property type="match status" value="1"/>
</dbReference>
<sequence length="115" mass="13337">MNFESEIGRRWLSVLFIETEDFMMEAFGLRLLNATVRKKFQKTTGTSANEKLVFTESPNSALKRRFRTNFTEAQSLVLEEAFQESHYPDQTAKKGMAEKLDIPEDRITVNFFSCV</sequence>
<accession>A0A3P7UGN1</accession>
<dbReference type="CDD" id="cd00086">
    <property type="entry name" value="homeodomain"/>
    <property type="match status" value="1"/>
</dbReference>
<dbReference type="PROSITE" id="PS50071">
    <property type="entry name" value="HOMEOBOX_2"/>
    <property type="match status" value="1"/>
</dbReference>
<organism evidence="5 6">
    <name type="scientific">Haemonchus placei</name>
    <name type="common">Barber's pole worm</name>
    <dbReference type="NCBI Taxonomy" id="6290"/>
    <lineage>
        <taxon>Eukaryota</taxon>
        <taxon>Metazoa</taxon>
        <taxon>Ecdysozoa</taxon>
        <taxon>Nematoda</taxon>
        <taxon>Chromadorea</taxon>
        <taxon>Rhabditida</taxon>
        <taxon>Rhabditina</taxon>
        <taxon>Rhabditomorpha</taxon>
        <taxon>Strongyloidea</taxon>
        <taxon>Trichostrongylidae</taxon>
        <taxon>Haemonchus</taxon>
    </lineage>
</organism>
<proteinExistence type="predicted"/>
<gene>
    <name evidence="5" type="ORF">HPLM_LOCUS3548</name>
</gene>
<protein>
    <recommendedName>
        <fullName evidence="4">Homeobox domain-containing protein</fullName>
    </recommendedName>
</protein>
<dbReference type="Gene3D" id="1.10.10.60">
    <property type="entry name" value="Homeodomain-like"/>
    <property type="match status" value="1"/>
</dbReference>
<evidence type="ECO:0000256" key="2">
    <source>
        <dbReference type="PROSITE-ProRule" id="PRU00108"/>
    </source>
</evidence>
<dbReference type="PANTHER" id="PTHR24329:SF556">
    <property type="entry name" value="HOMEOBOX PROTEIN DSC-1"/>
    <property type="match status" value="1"/>
</dbReference>
<dbReference type="GO" id="GO:0000977">
    <property type="term" value="F:RNA polymerase II transcription regulatory region sequence-specific DNA binding"/>
    <property type="evidence" value="ECO:0007669"/>
    <property type="project" value="TreeGrafter"/>
</dbReference>
<dbReference type="InterPro" id="IPR050649">
    <property type="entry name" value="Paired_Homeobox_TFs"/>
</dbReference>
<keyword evidence="6" id="KW-1185">Reference proteome</keyword>
<dbReference type="InterPro" id="IPR009057">
    <property type="entry name" value="Homeodomain-like_sf"/>
</dbReference>
<evidence type="ECO:0000313" key="6">
    <source>
        <dbReference type="Proteomes" id="UP000268014"/>
    </source>
</evidence>